<evidence type="ECO:0000313" key="3">
    <source>
        <dbReference type="EMBL" id="KAG2180788.1"/>
    </source>
</evidence>
<name>A0A8H7UI78_9FUNG</name>
<evidence type="ECO:0000313" key="4">
    <source>
        <dbReference type="Proteomes" id="UP000612746"/>
    </source>
</evidence>
<comment type="caution">
    <text evidence="3">The sequence shown here is derived from an EMBL/GenBank/DDBJ whole genome shotgun (WGS) entry which is preliminary data.</text>
</comment>
<gene>
    <name evidence="3" type="ORF">INT44_003795</name>
</gene>
<dbReference type="PANTHER" id="PTHR12300">
    <property type="entry name" value="HVA22-LIKE PROTEINS"/>
    <property type="match status" value="1"/>
</dbReference>
<keyword evidence="1" id="KW-0812">Transmembrane</keyword>
<dbReference type="EMBL" id="JAEPRA010000009">
    <property type="protein sequence ID" value="KAG2180788.1"/>
    <property type="molecule type" value="Genomic_DNA"/>
</dbReference>
<dbReference type="GO" id="GO:0016020">
    <property type="term" value="C:membrane"/>
    <property type="evidence" value="ECO:0007669"/>
    <property type="project" value="UniProtKB-SubCell"/>
</dbReference>
<keyword evidence="1" id="KW-1133">Transmembrane helix</keyword>
<proteinExistence type="inferred from homology"/>
<evidence type="ECO:0000256" key="2">
    <source>
        <dbReference type="SAM" id="MobiDB-lite"/>
    </source>
</evidence>
<feature type="compositionally biased region" description="Basic and acidic residues" evidence="2">
    <location>
        <begin position="291"/>
        <end position="301"/>
    </location>
</feature>
<comment type="similarity">
    <text evidence="1">Belongs to the DP1 family.</text>
</comment>
<dbReference type="OrthoDB" id="2398458at2759"/>
<dbReference type="AlphaFoldDB" id="A0A8H7UI78"/>
<reference evidence="3" key="1">
    <citation type="submission" date="2020-12" db="EMBL/GenBank/DDBJ databases">
        <title>Metabolic potential, ecology and presence of endohyphal bacteria is reflected in genomic diversity of Mucoromycotina.</title>
        <authorList>
            <person name="Muszewska A."/>
            <person name="Okrasinska A."/>
            <person name="Steczkiewicz K."/>
            <person name="Drgas O."/>
            <person name="Orlowska M."/>
            <person name="Perlinska-Lenart U."/>
            <person name="Aleksandrzak-Piekarczyk T."/>
            <person name="Szatraj K."/>
            <person name="Zielenkiewicz U."/>
            <person name="Pilsyk S."/>
            <person name="Malc E."/>
            <person name="Mieczkowski P."/>
            <person name="Kruszewska J.S."/>
            <person name="Biernat P."/>
            <person name="Pawlowska J."/>
        </authorList>
    </citation>
    <scope>NUCLEOTIDE SEQUENCE</scope>
    <source>
        <strain evidence="3">WA0000051536</strain>
    </source>
</reference>
<organism evidence="3 4">
    <name type="scientific">Umbelopsis vinacea</name>
    <dbReference type="NCBI Taxonomy" id="44442"/>
    <lineage>
        <taxon>Eukaryota</taxon>
        <taxon>Fungi</taxon>
        <taxon>Fungi incertae sedis</taxon>
        <taxon>Mucoromycota</taxon>
        <taxon>Mucoromycotina</taxon>
        <taxon>Umbelopsidomycetes</taxon>
        <taxon>Umbelopsidales</taxon>
        <taxon>Umbelopsidaceae</taxon>
        <taxon>Umbelopsis</taxon>
    </lineage>
</organism>
<feature type="transmembrane region" description="Helical" evidence="1">
    <location>
        <begin position="35"/>
        <end position="51"/>
    </location>
</feature>
<dbReference type="InterPro" id="IPR004345">
    <property type="entry name" value="TB2_DP1_HVA22"/>
</dbReference>
<sequence>MFSNTIYRFVRTGLVHPYAAYMTYKAYKYKDWPKLEFWLVYWMVMAAYMAVELLTDIFISWLPFYCTAKFGILIWLTTFRTKGSTLVFREIILPQLTANESKIDETLAVLGSHAKTKLYHFGSRSIVLAENFMGIALIRVSIPTMDVSYNVRLHVTEIELIQGYSMMQTYLAQRGYQHNNSAAASTTNQIYPASSLSPAVQVLATQQPSQTSEHLVSRKYLSPEFQMPAPQLPSPPYTPSPDQYAQSQDFEWQKPLFAPPIESPPVDYGSETTHMTQDDFRKMQAYQRVRKTSDAWSERQRLKATHLVPPRPYSAAPRG</sequence>
<accession>A0A8H7UI78</accession>
<comment type="subcellular location">
    <subcellularLocation>
        <location evidence="1">Membrane</location>
        <topology evidence="1">Multi-pass membrane protein</topology>
    </subcellularLocation>
</comment>
<feature type="region of interest" description="Disordered" evidence="2">
    <location>
        <begin position="291"/>
        <end position="319"/>
    </location>
</feature>
<keyword evidence="1" id="KW-0472">Membrane</keyword>
<dbReference type="Proteomes" id="UP000612746">
    <property type="component" value="Unassembled WGS sequence"/>
</dbReference>
<evidence type="ECO:0000256" key="1">
    <source>
        <dbReference type="RuleBase" id="RU362006"/>
    </source>
</evidence>
<keyword evidence="4" id="KW-1185">Reference proteome</keyword>
<protein>
    <recommendedName>
        <fullName evidence="1">Protein YOP1</fullName>
    </recommendedName>
</protein>
<comment type="caution">
    <text evidence="1">Lacks conserved residue(s) required for the propagation of feature annotation.</text>
</comment>
<feature type="transmembrane region" description="Helical" evidence="1">
    <location>
        <begin position="57"/>
        <end position="79"/>
    </location>
</feature>
<dbReference type="Pfam" id="PF03134">
    <property type="entry name" value="TB2_DP1_HVA22"/>
    <property type="match status" value="1"/>
</dbReference>
<dbReference type="PANTHER" id="PTHR12300:SF117">
    <property type="entry name" value="LP05237P-RELATED"/>
    <property type="match status" value="1"/>
</dbReference>